<reference evidence="2 3" key="2">
    <citation type="submission" date="2019-05" db="EMBL/GenBank/DDBJ databases">
        <authorList>
            <person name="Lianzixin W."/>
        </authorList>
    </citation>
    <scope>NUCLEOTIDE SEQUENCE [LARGE SCALE GENOMIC DNA]</scope>
    <source>
        <strain evidence="2 3">EC11</strain>
    </source>
</reference>
<evidence type="ECO:0000313" key="2">
    <source>
        <dbReference type="EMBL" id="NHN24676.1"/>
    </source>
</evidence>
<dbReference type="EMBL" id="VEVQ02000002">
    <property type="protein sequence ID" value="NHN24676.1"/>
    <property type="molecule type" value="Genomic_DNA"/>
</dbReference>
<gene>
    <name evidence="2" type="ORF">FIA58_003220</name>
</gene>
<keyword evidence="3" id="KW-1185">Reference proteome</keyword>
<protein>
    <recommendedName>
        <fullName evidence="4">DUF5017 domain-containing protein</fullName>
    </recommendedName>
</protein>
<comment type="caution">
    <text evidence="2">The sequence shown here is derived from an EMBL/GenBank/DDBJ whole genome shotgun (WGS) entry which is preliminary data.</text>
</comment>
<feature type="chain" id="PRO_5046599844" description="DUF5017 domain-containing protein" evidence="1">
    <location>
        <begin position="24"/>
        <end position="205"/>
    </location>
</feature>
<organism evidence="2 3">
    <name type="scientific">Flavobacterium jejuense</name>
    <dbReference type="NCBI Taxonomy" id="1544455"/>
    <lineage>
        <taxon>Bacteria</taxon>
        <taxon>Pseudomonadati</taxon>
        <taxon>Bacteroidota</taxon>
        <taxon>Flavobacteriia</taxon>
        <taxon>Flavobacteriales</taxon>
        <taxon>Flavobacteriaceae</taxon>
        <taxon>Flavobacterium</taxon>
    </lineage>
</organism>
<sequence>MILKKIKAILLCFSMVVLSSCSVDDGKDGLNGVGFDELTKFGSVKMTFSGTRPDDVIFTNTSDFKFTSVEGSDYNNSNSVQSNGDDLAFTVLRFLSSPDDVYQESTVSFRLNVTDAGLETQSLALNSFRIENFAVIGDDLKYFVLSDSYNTTSTSANFQILNYSFNDETNKLEFTFSFDVPASDNDSGNDMTVKGEVSVVVLEEI</sequence>
<keyword evidence="1" id="KW-0732">Signal</keyword>
<evidence type="ECO:0000256" key="1">
    <source>
        <dbReference type="SAM" id="SignalP"/>
    </source>
</evidence>
<evidence type="ECO:0000313" key="3">
    <source>
        <dbReference type="Proteomes" id="UP000817854"/>
    </source>
</evidence>
<accession>A0ABX0IN78</accession>
<dbReference type="Proteomes" id="UP000817854">
    <property type="component" value="Unassembled WGS sequence"/>
</dbReference>
<dbReference type="RefSeq" id="WP_140959993.1">
    <property type="nucleotide sequence ID" value="NZ_VEVQ02000002.1"/>
</dbReference>
<reference evidence="3" key="1">
    <citation type="submission" date="2019-05" db="EMBL/GenBank/DDBJ databases">
        <title>Flavobacterium profundi sp. nov., isolated from a deep-sea seamount.</title>
        <authorList>
            <person name="Zhang D.-C."/>
        </authorList>
    </citation>
    <scope>NUCLEOTIDE SEQUENCE [LARGE SCALE GENOMIC DNA]</scope>
    <source>
        <strain evidence="3">EC11</strain>
    </source>
</reference>
<feature type="signal peptide" evidence="1">
    <location>
        <begin position="1"/>
        <end position="23"/>
    </location>
</feature>
<reference evidence="2 3" key="3">
    <citation type="submission" date="2020-02" db="EMBL/GenBank/DDBJ databases">
        <title>Flavobacterium profundi sp. nov., isolated from a deep-sea seamount.</title>
        <authorList>
            <person name="Zhang D.-C."/>
        </authorList>
    </citation>
    <scope>NUCLEOTIDE SEQUENCE [LARGE SCALE GENOMIC DNA]</scope>
    <source>
        <strain evidence="2 3">EC11</strain>
    </source>
</reference>
<proteinExistence type="predicted"/>
<evidence type="ECO:0008006" key="4">
    <source>
        <dbReference type="Google" id="ProtNLM"/>
    </source>
</evidence>
<dbReference type="PROSITE" id="PS51257">
    <property type="entry name" value="PROKAR_LIPOPROTEIN"/>
    <property type="match status" value="1"/>
</dbReference>
<name>A0ABX0IN78_9FLAO</name>